<accession>S4PB71</accession>
<evidence type="ECO:0000313" key="1">
    <source>
        <dbReference type="EMBL" id="JAA84165.1"/>
    </source>
</evidence>
<dbReference type="EMBL" id="GAIX01008395">
    <property type="protein sequence ID" value="JAA84165.1"/>
    <property type="molecule type" value="Transcribed_RNA"/>
</dbReference>
<reference evidence="1" key="1">
    <citation type="journal article" date="2013" name="BMC Genomics">
        <title>Unscrambling butterfly oogenesis.</title>
        <authorList>
            <person name="Carter J.M."/>
            <person name="Baker S.C."/>
            <person name="Pink R."/>
            <person name="Carter D.R."/>
            <person name="Collins A."/>
            <person name="Tomlin J."/>
            <person name="Gibbs M."/>
            <person name="Breuker C.J."/>
        </authorList>
    </citation>
    <scope>NUCLEOTIDE SEQUENCE</scope>
    <source>
        <tissue evidence="1">Ovary</tissue>
    </source>
</reference>
<proteinExistence type="predicted"/>
<reference evidence="1" key="2">
    <citation type="submission" date="2013-05" db="EMBL/GenBank/DDBJ databases">
        <authorList>
            <person name="Carter J.-M."/>
            <person name="Baker S.C."/>
            <person name="Pink R."/>
            <person name="Carter D.R.F."/>
            <person name="Collins A."/>
            <person name="Tomlin J."/>
            <person name="Gibbs M."/>
            <person name="Breuker C.J."/>
        </authorList>
    </citation>
    <scope>NUCLEOTIDE SEQUENCE</scope>
    <source>
        <tissue evidence="1">Ovary</tissue>
    </source>
</reference>
<organism evidence="1">
    <name type="scientific">Pararge aegeria</name>
    <name type="common">speckled wood butterfly</name>
    <dbReference type="NCBI Taxonomy" id="116150"/>
    <lineage>
        <taxon>Eukaryota</taxon>
        <taxon>Metazoa</taxon>
        <taxon>Ecdysozoa</taxon>
        <taxon>Arthropoda</taxon>
        <taxon>Hexapoda</taxon>
        <taxon>Insecta</taxon>
        <taxon>Pterygota</taxon>
        <taxon>Neoptera</taxon>
        <taxon>Endopterygota</taxon>
        <taxon>Lepidoptera</taxon>
        <taxon>Glossata</taxon>
        <taxon>Ditrysia</taxon>
        <taxon>Papilionoidea</taxon>
        <taxon>Nymphalidae</taxon>
        <taxon>Satyrinae</taxon>
        <taxon>Satyrini</taxon>
        <taxon>Parargina</taxon>
        <taxon>Pararge</taxon>
    </lineage>
</organism>
<feature type="non-terminal residue" evidence="1">
    <location>
        <position position="1"/>
    </location>
</feature>
<dbReference type="AlphaFoldDB" id="S4PB71"/>
<protein>
    <submittedName>
        <fullName evidence="1">Uncharacterized protein</fullName>
    </submittedName>
</protein>
<feature type="non-terminal residue" evidence="1">
    <location>
        <position position="140"/>
    </location>
</feature>
<name>S4PB71_9NEOP</name>
<sequence>YVNRRAKILNTAGKWPRRVDESILERSFYFKTFLDVKKYWVDVTIISSNTTINVTKRESLKLRHPLRSETDVESFDNGERLGDGLGPCGFDSSIFMDIPRLWRKFVFKPPNIAAPPKRLKRIVKKKIRKPKKVVNVETLV</sequence>